<dbReference type="PANTHER" id="PTHR48111:SF73">
    <property type="entry name" value="ALKALINE PHOSPHATASE SYNTHESIS TRANSCRIPTIONAL REGULATORY PROTEIN PHOP"/>
    <property type="match status" value="1"/>
</dbReference>
<evidence type="ECO:0000259" key="9">
    <source>
        <dbReference type="PROSITE" id="PS51755"/>
    </source>
</evidence>
<reference evidence="10 11" key="1">
    <citation type="journal article" date="2019" name="Int. J. Syst. Evol. Microbiol.">
        <title>The Global Catalogue of Microorganisms (GCM) 10K type strain sequencing project: providing services to taxonomists for standard genome sequencing and annotation.</title>
        <authorList>
            <consortium name="The Broad Institute Genomics Platform"/>
            <consortium name="The Broad Institute Genome Sequencing Center for Infectious Disease"/>
            <person name="Wu L."/>
            <person name="Ma J."/>
        </authorList>
    </citation>
    <scope>NUCLEOTIDE SEQUENCE [LARGE SCALE GENOMIC DNA]</scope>
    <source>
        <strain evidence="10 11">JCM 1405</strain>
    </source>
</reference>
<evidence type="ECO:0000313" key="10">
    <source>
        <dbReference type="EMBL" id="GAA0719720.1"/>
    </source>
</evidence>
<dbReference type="Pfam" id="PF00486">
    <property type="entry name" value="Trans_reg_C"/>
    <property type="match status" value="1"/>
</dbReference>
<dbReference type="CDD" id="cd00383">
    <property type="entry name" value="trans_reg_C"/>
    <property type="match status" value="1"/>
</dbReference>
<feature type="domain" description="OmpR/PhoB-type" evidence="9">
    <location>
        <begin position="157"/>
        <end position="253"/>
    </location>
</feature>
<organism evidence="10 11">
    <name type="scientific">Clostridium malenominatum</name>
    <dbReference type="NCBI Taxonomy" id="1539"/>
    <lineage>
        <taxon>Bacteria</taxon>
        <taxon>Bacillati</taxon>
        <taxon>Bacillota</taxon>
        <taxon>Clostridia</taxon>
        <taxon>Eubacteriales</taxon>
        <taxon>Clostridiaceae</taxon>
        <taxon>Clostridium</taxon>
    </lineage>
</organism>
<feature type="DNA-binding region" description="OmpR/PhoB-type" evidence="7">
    <location>
        <begin position="157"/>
        <end position="253"/>
    </location>
</feature>
<dbReference type="Gene3D" id="1.10.10.10">
    <property type="entry name" value="Winged helix-like DNA-binding domain superfamily/Winged helix DNA-binding domain"/>
    <property type="match status" value="1"/>
</dbReference>
<dbReference type="InterPro" id="IPR036388">
    <property type="entry name" value="WH-like_DNA-bd_sf"/>
</dbReference>
<keyword evidence="4" id="KW-0804">Transcription</keyword>
<dbReference type="CDD" id="cd17574">
    <property type="entry name" value="REC_OmpR"/>
    <property type="match status" value="1"/>
</dbReference>
<dbReference type="Pfam" id="PF00072">
    <property type="entry name" value="Response_reg"/>
    <property type="match status" value="1"/>
</dbReference>
<comment type="function">
    <text evidence="5">May play the central regulatory role in sporulation. It may be an element of the effector pathway responsible for the activation of sporulation genes in response to nutritional stress. Spo0A may act in concert with spo0H (a sigma factor) to control the expression of some genes that are critical to the sporulation process.</text>
</comment>
<dbReference type="InterPro" id="IPR011006">
    <property type="entry name" value="CheY-like_superfamily"/>
</dbReference>
<dbReference type="InterPro" id="IPR001789">
    <property type="entry name" value="Sig_transdc_resp-reg_receiver"/>
</dbReference>
<evidence type="ECO:0000256" key="4">
    <source>
        <dbReference type="ARBA" id="ARBA00023163"/>
    </source>
</evidence>
<evidence type="ECO:0000313" key="11">
    <source>
        <dbReference type="Proteomes" id="UP001500339"/>
    </source>
</evidence>
<evidence type="ECO:0000256" key="1">
    <source>
        <dbReference type="ARBA" id="ARBA00018672"/>
    </source>
</evidence>
<evidence type="ECO:0000256" key="7">
    <source>
        <dbReference type="PROSITE-ProRule" id="PRU01091"/>
    </source>
</evidence>
<name>A0ABN1IS91_9CLOT</name>
<comment type="caution">
    <text evidence="10">The sequence shown here is derived from an EMBL/GenBank/DDBJ whole genome shotgun (WGS) entry which is preliminary data.</text>
</comment>
<sequence length="256" mass="29779">MYLRLLSGKIKDKVMKILEDLNKKSEGTAMKEKILIVDDEERMRKLIGAYLKREGYETIEAETGIDALKIFKTEGVHLIILDVMMPVMDGFTACREIRKSSNVPIIFLTAKGEEEDELLGYELGTDQYIKKPFDIRILMAKVKALINRAYYCEPEKKKGFYFDGLHIDELAYKVTLDGSPLNLSLKEYELLLYFSFNNGIVLTREKILDYIWGMDFQGDYRTVDTHIKRLREKLGEKAYLISTIRGVGYKFEHRDK</sequence>
<dbReference type="InterPro" id="IPR016032">
    <property type="entry name" value="Sig_transdc_resp-reg_C-effctor"/>
</dbReference>
<keyword evidence="3 7" id="KW-0238">DNA-binding</keyword>
<dbReference type="PROSITE" id="PS51755">
    <property type="entry name" value="OMPR_PHOB"/>
    <property type="match status" value="1"/>
</dbReference>
<protein>
    <recommendedName>
        <fullName evidence="1">Stage 0 sporulation protein A homolog</fullName>
    </recommendedName>
</protein>
<dbReference type="SMART" id="SM00448">
    <property type="entry name" value="REC"/>
    <property type="match status" value="1"/>
</dbReference>
<proteinExistence type="predicted"/>
<evidence type="ECO:0000256" key="2">
    <source>
        <dbReference type="ARBA" id="ARBA00023015"/>
    </source>
</evidence>
<dbReference type="SUPFAM" id="SSF52172">
    <property type="entry name" value="CheY-like"/>
    <property type="match status" value="1"/>
</dbReference>
<feature type="modified residue" description="4-aspartylphosphate" evidence="6">
    <location>
        <position position="82"/>
    </location>
</feature>
<evidence type="ECO:0000256" key="6">
    <source>
        <dbReference type="PROSITE-ProRule" id="PRU00169"/>
    </source>
</evidence>
<dbReference type="SMART" id="SM00862">
    <property type="entry name" value="Trans_reg_C"/>
    <property type="match status" value="1"/>
</dbReference>
<dbReference type="SUPFAM" id="SSF46894">
    <property type="entry name" value="C-terminal effector domain of the bipartite response regulators"/>
    <property type="match status" value="1"/>
</dbReference>
<dbReference type="InterPro" id="IPR001867">
    <property type="entry name" value="OmpR/PhoB-type_DNA-bd"/>
</dbReference>
<evidence type="ECO:0000256" key="3">
    <source>
        <dbReference type="ARBA" id="ARBA00023125"/>
    </source>
</evidence>
<keyword evidence="6" id="KW-0597">Phosphoprotein</keyword>
<dbReference type="PANTHER" id="PTHR48111">
    <property type="entry name" value="REGULATOR OF RPOS"/>
    <property type="match status" value="1"/>
</dbReference>
<evidence type="ECO:0000256" key="5">
    <source>
        <dbReference type="ARBA" id="ARBA00024867"/>
    </source>
</evidence>
<dbReference type="InterPro" id="IPR039420">
    <property type="entry name" value="WalR-like"/>
</dbReference>
<evidence type="ECO:0000259" key="8">
    <source>
        <dbReference type="PROSITE" id="PS50110"/>
    </source>
</evidence>
<keyword evidence="11" id="KW-1185">Reference proteome</keyword>
<dbReference type="PROSITE" id="PS50110">
    <property type="entry name" value="RESPONSE_REGULATORY"/>
    <property type="match status" value="1"/>
</dbReference>
<dbReference type="EMBL" id="BAAACF010000001">
    <property type="protein sequence ID" value="GAA0719720.1"/>
    <property type="molecule type" value="Genomic_DNA"/>
</dbReference>
<keyword evidence="2" id="KW-0805">Transcription regulation</keyword>
<gene>
    <name evidence="10" type="ORF">GCM10008905_08130</name>
</gene>
<dbReference type="Gene3D" id="3.40.50.2300">
    <property type="match status" value="1"/>
</dbReference>
<feature type="domain" description="Response regulatory" evidence="8">
    <location>
        <begin position="33"/>
        <end position="146"/>
    </location>
</feature>
<dbReference type="Proteomes" id="UP001500339">
    <property type="component" value="Unassembled WGS sequence"/>
</dbReference>
<accession>A0ABN1IS91</accession>